<reference evidence="3 4" key="1">
    <citation type="submission" date="2020-07" db="EMBL/GenBank/DDBJ databases">
        <title>Sequencing the genomes of 1000 actinobacteria strains.</title>
        <authorList>
            <person name="Klenk H.-P."/>
        </authorList>
    </citation>
    <scope>NUCLEOTIDE SEQUENCE [LARGE SCALE GENOMIC DNA]</scope>
    <source>
        <strain evidence="3 4">DSM 44442</strain>
    </source>
</reference>
<dbReference type="EMBL" id="JACCFS010000001">
    <property type="protein sequence ID" value="NYJ34337.1"/>
    <property type="molecule type" value="Genomic_DNA"/>
</dbReference>
<feature type="transmembrane region" description="Helical" evidence="2">
    <location>
        <begin position="48"/>
        <end position="73"/>
    </location>
</feature>
<dbReference type="Proteomes" id="UP000572051">
    <property type="component" value="Unassembled WGS sequence"/>
</dbReference>
<proteinExistence type="predicted"/>
<comment type="caution">
    <text evidence="3">The sequence shown here is derived from an EMBL/GenBank/DDBJ whole genome shotgun (WGS) entry which is preliminary data.</text>
</comment>
<evidence type="ECO:0000256" key="1">
    <source>
        <dbReference type="SAM" id="MobiDB-lite"/>
    </source>
</evidence>
<feature type="compositionally biased region" description="Basic and acidic residues" evidence="1">
    <location>
        <begin position="109"/>
        <end position="124"/>
    </location>
</feature>
<keyword evidence="2" id="KW-0472">Membrane</keyword>
<dbReference type="AlphaFoldDB" id="A0A7Z0JA25"/>
<name>A0A7Z0JA25_9ACTN</name>
<keyword evidence="4" id="KW-1185">Reference proteome</keyword>
<dbReference type="RefSeq" id="WP_179822925.1">
    <property type="nucleotide sequence ID" value="NZ_JACCFS010000001.1"/>
</dbReference>
<evidence type="ECO:0000256" key="2">
    <source>
        <dbReference type="SAM" id="Phobius"/>
    </source>
</evidence>
<feature type="transmembrane region" description="Helical" evidence="2">
    <location>
        <begin position="167"/>
        <end position="188"/>
    </location>
</feature>
<protein>
    <submittedName>
        <fullName evidence="3">Uncharacterized protein</fullName>
    </submittedName>
</protein>
<gene>
    <name evidence="3" type="ORF">HNR10_002218</name>
</gene>
<feature type="transmembrane region" description="Helical" evidence="2">
    <location>
        <begin position="6"/>
        <end position="23"/>
    </location>
</feature>
<feature type="transmembrane region" description="Helical" evidence="2">
    <location>
        <begin position="79"/>
        <end position="97"/>
    </location>
</feature>
<keyword evidence="2" id="KW-0812">Transmembrane</keyword>
<accession>A0A7Z0JA25</accession>
<evidence type="ECO:0000313" key="4">
    <source>
        <dbReference type="Proteomes" id="UP000572051"/>
    </source>
</evidence>
<feature type="transmembrane region" description="Helical" evidence="2">
    <location>
        <begin position="134"/>
        <end position="155"/>
    </location>
</feature>
<evidence type="ECO:0000313" key="3">
    <source>
        <dbReference type="EMBL" id="NYJ34337.1"/>
    </source>
</evidence>
<feature type="region of interest" description="Disordered" evidence="1">
    <location>
        <begin position="109"/>
        <end position="129"/>
    </location>
</feature>
<sequence>MLSPWLLHSVAFLALAGLPHALWREFRRIARDSGEDWREDVPRRLRRTLVASTMGWSYARWWLATGGVLLVLVRSEELTSAHLTMCLPVLVWGLAGMPSGQLDMYRRGRDPDRRFDPRHPDAPRPRARTVRNGPATIAGCLIVAVLLWCTFWLGAQMPRDVETAADWARAIGIAAVLLVLPWIGSQVLGASLFSWVRLDGTHVTVQGGGQRLSIPVELIAEVTAERGVRVRMVDDRESSVLLPRVPAGDERRAAERIRAFADEVRATLPEGPLYRDTVTHSGPDAGLWQVWLGVSLYLLSPL</sequence>
<keyword evidence="2" id="KW-1133">Transmembrane helix</keyword>
<organism evidence="3 4">
    <name type="scientific">Nocardiopsis aegyptia</name>
    <dbReference type="NCBI Taxonomy" id="220378"/>
    <lineage>
        <taxon>Bacteria</taxon>
        <taxon>Bacillati</taxon>
        <taxon>Actinomycetota</taxon>
        <taxon>Actinomycetes</taxon>
        <taxon>Streptosporangiales</taxon>
        <taxon>Nocardiopsidaceae</taxon>
        <taxon>Nocardiopsis</taxon>
    </lineage>
</organism>